<proteinExistence type="predicted"/>
<evidence type="ECO:0000313" key="2">
    <source>
        <dbReference type="EMBL" id="KAK3674647.1"/>
    </source>
</evidence>
<protein>
    <recommendedName>
        <fullName evidence="1">MIOS-like alpha-solenoid domain-containing protein</fullName>
    </recommendedName>
</protein>
<comment type="caution">
    <text evidence="2">The sequence shown here is derived from an EMBL/GenBank/DDBJ whole genome shotgun (WGS) entry which is preliminary data.</text>
</comment>
<reference evidence="2" key="1">
    <citation type="submission" date="2023-07" db="EMBL/GenBank/DDBJ databases">
        <title>Black Yeasts Isolated from many extreme environments.</title>
        <authorList>
            <person name="Coleine C."/>
            <person name="Stajich J.E."/>
            <person name="Selbmann L."/>
        </authorList>
    </citation>
    <scope>NUCLEOTIDE SEQUENCE</scope>
    <source>
        <strain evidence="2">CCFEE 5485</strain>
    </source>
</reference>
<dbReference type="PANTHER" id="PTHR16453">
    <property type="entry name" value="WD40 DOMAIN-CONTAINING PROTEIN MIO FAMILY MEMBER"/>
    <property type="match status" value="1"/>
</dbReference>
<dbReference type="InterPro" id="IPR049092">
    <property type="entry name" value="MIOS_a-sol"/>
</dbReference>
<dbReference type="Proteomes" id="UP001274830">
    <property type="component" value="Unassembled WGS sequence"/>
</dbReference>
<dbReference type="Pfam" id="PF21719">
    <property type="entry name" value="MIOS_a-sol"/>
    <property type="match status" value="1"/>
</dbReference>
<dbReference type="EMBL" id="JAUTXT010000018">
    <property type="protein sequence ID" value="KAK3674647.1"/>
    <property type="molecule type" value="Genomic_DNA"/>
</dbReference>
<dbReference type="GO" id="GO:0005737">
    <property type="term" value="C:cytoplasm"/>
    <property type="evidence" value="ECO:0007669"/>
    <property type="project" value="TreeGrafter"/>
</dbReference>
<gene>
    <name evidence="2" type="ORF">LTR78_005369</name>
</gene>
<feature type="domain" description="MIOS-like alpha-solenoid" evidence="1">
    <location>
        <begin position="46"/>
        <end position="173"/>
    </location>
</feature>
<dbReference type="InterPro" id="IPR037593">
    <property type="entry name" value="MIOS/Sea4"/>
</dbReference>
<keyword evidence="3" id="KW-1185">Reference proteome</keyword>
<dbReference type="AlphaFoldDB" id="A0AAE0WMV6"/>
<accession>A0AAE0WMV6</accession>
<name>A0AAE0WMV6_9PEZI</name>
<sequence>MWAEDIATDERRYAQGSPVAVAEAITGLITSKSIPQFEGARTGFPEHRQLCLALCGWKFTIETLEEECQELIERGQYYLAIVQAVLHGYKHIALNLLRSLIRSKTIPNIGLGALLASTEINEEQHEMCLWMEADAEDPALKALLTYLTTGDWRTVMKTTYLDSDYRIALGLKYLNDTELSGFLQGETARAVRNGDLEGILLTGLTEPAMDLLQTYINKTGDVQTAVLASAYANPRYIDDMRWDVWKGTYFEQMQTWRAFHERARFTVQHNALAVDRDGRSYKQSPVTTIDIVRGVPIRAAMESLDFLLLEKAVPHAYNADDIYRAALFVVSG</sequence>
<dbReference type="PANTHER" id="PTHR16453:SF9">
    <property type="entry name" value="GATOR COMPLEX PROTEIN MIOS"/>
    <property type="match status" value="1"/>
</dbReference>
<organism evidence="2 3">
    <name type="scientific">Recurvomyces mirabilis</name>
    <dbReference type="NCBI Taxonomy" id="574656"/>
    <lineage>
        <taxon>Eukaryota</taxon>
        <taxon>Fungi</taxon>
        <taxon>Dikarya</taxon>
        <taxon>Ascomycota</taxon>
        <taxon>Pezizomycotina</taxon>
        <taxon>Dothideomycetes</taxon>
        <taxon>Dothideomycetidae</taxon>
        <taxon>Mycosphaerellales</taxon>
        <taxon>Teratosphaeriaceae</taxon>
        <taxon>Recurvomyces</taxon>
    </lineage>
</organism>
<evidence type="ECO:0000259" key="1">
    <source>
        <dbReference type="Pfam" id="PF21719"/>
    </source>
</evidence>
<dbReference type="GO" id="GO:1904263">
    <property type="term" value="P:positive regulation of TORC1 signaling"/>
    <property type="evidence" value="ECO:0007669"/>
    <property type="project" value="TreeGrafter"/>
</dbReference>
<evidence type="ECO:0000313" key="3">
    <source>
        <dbReference type="Proteomes" id="UP001274830"/>
    </source>
</evidence>